<protein>
    <submittedName>
        <fullName evidence="4">Uncharacterized protein</fullName>
    </submittedName>
</protein>
<dbReference type="Proteomes" id="UP000027195">
    <property type="component" value="Unassembled WGS sequence"/>
</dbReference>
<sequence>MVKFSQSALEELERALKAGEDVEAPESEWPYWTRLSRALNDGDLARAKLLLCFGANANARDADGQRPMHNITKPGRIMFVDEEMRTDMIELLLVAGADMDAKDIYDDTPLSLAYHEGRPYCVHALVDAEVVANILATGVDLNAKDDGGHTLLDRAAFCGSPSAVRALLDAGADPNAKTDLPPLCSAAALMKSDGGEETVAALIRAGADVDKYSLFFDEKTPLHYAVQYHSLAAAQLLLDSGANSNLPSGWGQTPLCDAVEYARDDDDHDIMKALLQGGADVNGCYGGFTSRPLHVASGRGHTSTVQLLLESRADPHLHDHKGETALHAALGRDCTATISALLDAGADPNAGDKDGNTTLHYAVLCHRSPAVIQLLLDGGADLRICGPNGRSALSCALKNRS</sequence>
<gene>
    <name evidence="4" type="ORF">BOTBODRAFT_107418</name>
</gene>
<keyword evidence="1" id="KW-0677">Repeat</keyword>
<evidence type="ECO:0000256" key="2">
    <source>
        <dbReference type="ARBA" id="ARBA00023043"/>
    </source>
</evidence>
<keyword evidence="2 3" id="KW-0040">ANK repeat</keyword>
<reference evidence="5" key="1">
    <citation type="journal article" date="2014" name="Proc. Natl. Acad. Sci. U.S.A.">
        <title>Extensive sampling of basidiomycete genomes demonstrates inadequacy of the white-rot/brown-rot paradigm for wood decay fungi.</title>
        <authorList>
            <person name="Riley R."/>
            <person name="Salamov A.A."/>
            <person name="Brown D.W."/>
            <person name="Nagy L.G."/>
            <person name="Floudas D."/>
            <person name="Held B.W."/>
            <person name="Levasseur A."/>
            <person name="Lombard V."/>
            <person name="Morin E."/>
            <person name="Otillar R."/>
            <person name="Lindquist E.A."/>
            <person name="Sun H."/>
            <person name="LaButti K.M."/>
            <person name="Schmutz J."/>
            <person name="Jabbour D."/>
            <person name="Luo H."/>
            <person name="Baker S.E."/>
            <person name="Pisabarro A.G."/>
            <person name="Walton J.D."/>
            <person name="Blanchette R.A."/>
            <person name="Henrissat B."/>
            <person name="Martin F."/>
            <person name="Cullen D."/>
            <person name="Hibbett D.S."/>
            <person name="Grigoriev I.V."/>
        </authorList>
    </citation>
    <scope>NUCLEOTIDE SEQUENCE [LARGE SCALE GENOMIC DNA]</scope>
    <source>
        <strain evidence="5">FD-172 SS1</strain>
    </source>
</reference>
<dbReference type="AlphaFoldDB" id="A0A067MXZ2"/>
<dbReference type="Gene3D" id="1.25.40.20">
    <property type="entry name" value="Ankyrin repeat-containing domain"/>
    <property type="match status" value="4"/>
</dbReference>
<evidence type="ECO:0000256" key="3">
    <source>
        <dbReference type="PROSITE-ProRule" id="PRU00023"/>
    </source>
</evidence>
<feature type="repeat" description="ANK" evidence="3">
    <location>
        <begin position="354"/>
        <end position="387"/>
    </location>
</feature>
<dbReference type="InParanoid" id="A0A067MXZ2"/>
<dbReference type="EMBL" id="KL198028">
    <property type="protein sequence ID" value="KDQ16381.1"/>
    <property type="molecule type" value="Genomic_DNA"/>
</dbReference>
<accession>A0A067MXZ2</accession>
<organism evidence="4 5">
    <name type="scientific">Botryobasidium botryosum (strain FD-172 SS1)</name>
    <dbReference type="NCBI Taxonomy" id="930990"/>
    <lineage>
        <taxon>Eukaryota</taxon>
        <taxon>Fungi</taxon>
        <taxon>Dikarya</taxon>
        <taxon>Basidiomycota</taxon>
        <taxon>Agaricomycotina</taxon>
        <taxon>Agaricomycetes</taxon>
        <taxon>Cantharellales</taxon>
        <taxon>Botryobasidiaceae</taxon>
        <taxon>Botryobasidium</taxon>
    </lineage>
</organism>
<feature type="non-terminal residue" evidence="4">
    <location>
        <position position="401"/>
    </location>
</feature>
<dbReference type="PANTHER" id="PTHR24198:SF165">
    <property type="entry name" value="ANKYRIN REPEAT-CONTAINING PROTEIN-RELATED"/>
    <property type="match status" value="1"/>
</dbReference>
<evidence type="ECO:0000313" key="5">
    <source>
        <dbReference type="Proteomes" id="UP000027195"/>
    </source>
</evidence>
<dbReference type="InterPro" id="IPR002110">
    <property type="entry name" value="Ankyrin_rpt"/>
</dbReference>
<evidence type="ECO:0000256" key="1">
    <source>
        <dbReference type="ARBA" id="ARBA00022737"/>
    </source>
</evidence>
<dbReference type="HOGENOM" id="CLU_000134_18_0_1"/>
<dbReference type="SMART" id="SM00248">
    <property type="entry name" value="ANK"/>
    <property type="match status" value="9"/>
</dbReference>
<keyword evidence="5" id="KW-1185">Reference proteome</keyword>
<dbReference type="SUPFAM" id="SSF48403">
    <property type="entry name" value="Ankyrin repeat"/>
    <property type="match status" value="1"/>
</dbReference>
<feature type="repeat" description="ANK" evidence="3">
    <location>
        <begin position="288"/>
        <end position="320"/>
    </location>
</feature>
<dbReference type="PROSITE" id="PS50088">
    <property type="entry name" value="ANK_REPEAT"/>
    <property type="match status" value="7"/>
</dbReference>
<dbReference type="OrthoDB" id="194358at2759"/>
<feature type="repeat" description="ANK" evidence="3">
    <location>
        <begin position="321"/>
        <end position="353"/>
    </location>
</feature>
<feature type="repeat" description="ANK" evidence="3">
    <location>
        <begin position="147"/>
        <end position="179"/>
    </location>
</feature>
<dbReference type="STRING" id="930990.A0A067MXZ2"/>
<feature type="repeat" description="ANK" evidence="3">
    <location>
        <begin position="250"/>
        <end position="282"/>
    </location>
</feature>
<feature type="repeat" description="ANK" evidence="3">
    <location>
        <begin position="63"/>
        <end position="104"/>
    </location>
</feature>
<dbReference type="PROSITE" id="PS50297">
    <property type="entry name" value="ANK_REP_REGION"/>
    <property type="match status" value="5"/>
</dbReference>
<name>A0A067MXZ2_BOTB1</name>
<dbReference type="InterPro" id="IPR036770">
    <property type="entry name" value="Ankyrin_rpt-contain_sf"/>
</dbReference>
<proteinExistence type="predicted"/>
<feature type="repeat" description="ANK" evidence="3">
    <location>
        <begin position="217"/>
        <end position="249"/>
    </location>
</feature>
<dbReference type="PANTHER" id="PTHR24198">
    <property type="entry name" value="ANKYRIN REPEAT AND PROTEIN KINASE DOMAIN-CONTAINING PROTEIN"/>
    <property type="match status" value="1"/>
</dbReference>
<dbReference type="Pfam" id="PF12796">
    <property type="entry name" value="Ank_2"/>
    <property type="match status" value="3"/>
</dbReference>
<evidence type="ECO:0000313" key="4">
    <source>
        <dbReference type="EMBL" id="KDQ16381.1"/>
    </source>
</evidence>